<sequence length="218" mass="24391">MRIGLTKSKEKDFDGILNVMPNGTEASHEYFWNRGTDYCVFKIKYGNEAFRVRIGGGHSQQHAVLNELVTEAWPGLKGVPHNIVDVEGNIVMEKKDDTKNKTDSVTENYPELTPDPSGLFLEFKLSVELVTTLANRLHRRPNEDIHVRYFLVKSNRIVPRNIVNVTNNDEEIYLRGLLASDFPNDGTAISDSDVSIISHASDDSPAANDANDVDSMSE</sequence>
<dbReference type="Proteomes" id="UP000591131">
    <property type="component" value="Unassembled WGS sequence"/>
</dbReference>
<organism evidence="2 3">
    <name type="scientific">Perkinsus chesapeaki</name>
    <name type="common">Clam parasite</name>
    <name type="synonym">Perkinsus andrewsi</name>
    <dbReference type="NCBI Taxonomy" id="330153"/>
    <lineage>
        <taxon>Eukaryota</taxon>
        <taxon>Sar</taxon>
        <taxon>Alveolata</taxon>
        <taxon>Perkinsozoa</taxon>
        <taxon>Perkinsea</taxon>
        <taxon>Perkinsida</taxon>
        <taxon>Perkinsidae</taxon>
        <taxon>Perkinsus</taxon>
    </lineage>
</organism>
<name>A0A7J6M418_PERCH</name>
<evidence type="ECO:0000256" key="1">
    <source>
        <dbReference type="SAM" id="MobiDB-lite"/>
    </source>
</evidence>
<accession>A0A7J6M418</accession>
<evidence type="ECO:0000313" key="3">
    <source>
        <dbReference type="Proteomes" id="UP000591131"/>
    </source>
</evidence>
<proteinExistence type="predicted"/>
<dbReference type="AlphaFoldDB" id="A0A7J6M418"/>
<protein>
    <submittedName>
        <fullName evidence="2">Uncharacterized protein</fullName>
    </submittedName>
</protein>
<reference evidence="2 3" key="1">
    <citation type="submission" date="2020-04" db="EMBL/GenBank/DDBJ databases">
        <title>Perkinsus chesapeaki whole genome sequence.</title>
        <authorList>
            <person name="Bogema D.R."/>
        </authorList>
    </citation>
    <scope>NUCLEOTIDE SEQUENCE [LARGE SCALE GENOMIC DNA]</scope>
    <source>
        <strain evidence="2">ATCC PRA-425</strain>
    </source>
</reference>
<keyword evidence="3" id="KW-1185">Reference proteome</keyword>
<comment type="caution">
    <text evidence="2">The sequence shown here is derived from an EMBL/GenBank/DDBJ whole genome shotgun (WGS) entry which is preliminary data.</text>
</comment>
<gene>
    <name evidence="2" type="ORF">FOL47_004212</name>
</gene>
<dbReference type="EMBL" id="JAAPAO010000240">
    <property type="protein sequence ID" value="KAF4666237.1"/>
    <property type="molecule type" value="Genomic_DNA"/>
</dbReference>
<feature type="region of interest" description="Disordered" evidence="1">
    <location>
        <begin position="198"/>
        <end position="218"/>
    </location>
</feature>
<evidence type="ECO:0000313" key="2">
    <source>
        <dbReference type="EMBL" id="KAF4666237.1"/>
    </source>
</evidence>